<gene>
    <name evidence="1" type="ORF">DKT75_00350</name>
</gene>
<dbReference type="Proteomes" id="UP000245506">
    <property type="component" value="Unassembled WGS sequence"/>
</dbReference>
<dbReference type="AlphaFoldDB" id="A0A317CLT9"/>
<dbReference type="EMBL" id="QGKL01000004">
    <property type="protein sequence ID" value="PWQ99555.1"/>
    <property type="molecule type" value="Genomic_DNA"/>
</dbReference>
<keyword evidence="2" id="KW-1185">Reference proteome</keyword>
<protein>
    <submittedName>
        <fullName evidence="1">GrpB family protein</fullName>
    </submittedName>
</protein>
<proteinExistence type="predicted"/>
<name>A0A317CLT9_9GAMM</name>
<comment type="caution">
    <text evidence="1">The sequence shown here is derived from an EMBL/GenBank/DDBJ whole genome shotgun (WGS) entry which is preliminary data.</text>
</comment>
<sequence>MYIYPHKAEWFDEYQYEAELIQAAYNGSITLKHIGSTAVEGLYAKDCIDILGIVSDLSVVQKSVAALKELGYKHKGSYGIEGREYFSKPHRQVHLHIFQEGSAEIDKHFGFVQLLQTTPELLLELNTLKQALHTKHPTDKNKYQLEKSSFYYKINKILSK</sequence>
<reference evidence="1 2" key="1">
    <citation type="submission" date="2018-05" db="EMBL/GenBank/DDBJ databases">
        <title>Leucothrix arctica sp. nov., isolated from Arctic seawater.</title>
        <authorList>
            <person name="Choi A."/>
            <person name="Baek K."/>
        </authorList>
    </citation>
    <scope>NUCLEOTIDE SEQUENCE [LARGE SCALE GENOMIC DNA]</scope>
    <source>
        <strain evidence="1 2">IMCC9719</strain>
    </source>
</reference>
<dbReference type="InterPro" id="IPR043519">
    <property type="entry name" value="NT_sf"/>
</dbReference>
<dbReference type="InterPro" id="IPR007344">
    <property type="entry name" value="GrpB/CoaE"/>
</dbReference>
<dbReference type="Gene3D" id="3.30.460.10">
    <property type="entry name" value="Beta Polymerase, domain 2"/>
    <property type="match status" value="1"/>
</dbReference>
<dbReference type="Pfam" id="PF04229">
    <property type="entry name" value="GrpB"/>
    <property type="match status" value="1"/>
</dbReference>
<dbReference type="RefSeq" id="WP_109821450.1">
    <property type="nucleotide sequence ID" value="NZ_QGKL01000004.1"/>
</dbReference>
<dbReference type="SUPFAM" id="SSF81301">
    <property type="entry name" value="Nucleotidyltransferase"/>
    <property type="match status" value="1"/>
</dbReference>
<evidence type="ECO:0000313" key="2">
    <source>
        <dbReference type="Proteomes" id="UP000245506"/>
    </source>
</evidence>
<dbReference type="PANTHER" id="PTHR34822">
    <property type="entry name" value="GRPB DOMAIN PROTEIN (AFU_ORTHOLOGUE AFUA_1G01530)"/>
    <property type="match status" value="1"/>
</dbReference>
<dbReference type="OrthoDB" id="9799092at2"/>
<evidence type="ECO:0000313" key="1">
    <source>
        <dbReference type="EMBL" id="PWQ99555.1"/>
    </source>
</evidence>
<accession>A0A317CLT9</accession>
<dbReference type="PANTHER" id="PTHR34822:SF1">
    <property type="entry name" value="GRPB FAMILY PROTEIN"/>
    <property type="match status" value="1"/>
</dbReference>
<organism evidence="1 2">
    <name type="scientific">Leucothrix arctica</name>
    <dbReference type="NCBI Taxonomy" id="1481894"/>
    <lineage>
        <taxon>Bacteria</taxon>
        <taxon>Pseudomonadati</taxon>
        <taxon>Pseudomonadota</taxon>
        <taxon>Gammaproteobacteria</taxon>
        <taxon>Thiotrichales</taxon>
        <taxon>Thiotrichaceae</taxon>
        <taxon>Leucothrix</taxon>
    </lineage>
</organism>